<dbReference type="EMBL" id="CAESAO010000109">
    <property type="protein sequence ID" value="CAB4345762.1"/>
    <property type="molecule type" value="Genomic_DNA"/>
</dbReference>
<evidence type="ECO:0000259" key="1">
    <source>
        <dbReference type="Pfam" id="PF00582"/>
    </source>
</evidence>
<feature type="domain" description="UspA" evidence="1">
    <location>
        <begin position="4"/>
        <end position="87"/>
    </location>
</feature>
<dbReference type="InterPro" id="IPR006016">
    <property type="entry name" value="UspA"/>
</dbReference>
<evidence type="ECO:0000313" key="2">
    <source>
        <dbReference type="EMBL" id="CAB4345762.1"/>
    </source>
</evidence>
<dbReference type="Pfam" id="PF00582">
    <property type="entry name" value="Usp"/>
    <property type="match status" value="1"/>
</dbReference>
<protein>
    <submittedName>
        <fullName evidence="2">Unannotated protein</fullName>
    </submittedName>
</protein>
<proteinExistence type="predicted"/>
<reference evidence="2" key="1">
    <citation type="submission" date="2020-05" db="EMBL/GenBank/DDBJ databases">
        <authorList>
            <person name="Chiriac C."/>
            <person name="Salcher M."/>
            <person name="Ghai R."/>
            <person name="Kavagutti S V."/>
        </authorList>
    </citation>
    <scope>NUCLEOTIDE SEQUENCE</scope>
</reference>
<dbReference type="SUPFAM" id="SSF52402">
    <property type="entry name" value="Adenine nucleotide alpha hydrolases-like"/>
    <property type="match status" value="1"/>
</dbReference>
<dbReference type="AlphaFoldDB" id="A0A6J5ZWP0"/>
<sequence length="97" mass="10988">MPNQREWQEQRDIINKAMKALQKRGVSASAGVVGTRQGAKRIVTEAARLGCDMIVMGADPKRRLLVRDMMWSQEPYRVERRAKVPVRLVIEAPSDNA</sequence>
<dbReference type="InterPro" id="IPR014729">
    <property type="entry name" value="Rossmann-like_a/b/a_fold"/>
</dbReference>
<name>A0A6J5ZWP0_9ZZZZ</name>
<organism evidence="2">
    <name type="scientific">freshwater metagenome</name>
    <dbReference type="NCBI Taxonomy" id="449393"/>
    <lineage>
        <taxon>unclassified sequences</taxon>
        <taxon>metagenomes</taxon>
        <taxon>ecological metagenomes</taxon>
    </lineage>
</organism>
<dbReference type="Gene3D" id="3.40.50.620">
    <property type="entry name" value="HUPs"/>
    <property type="match status" value="1"/>
</dbReference>
<gene>
    <name evidence="2" type="ORF">UFOPK3522_01165</name>
</gene>
<accession>A0A6J5ZWP0</accession>